<comment type="similarity">
    <text evidence="1">Belongs to the F420H(2)-dependent quinone reductase family.</text>
</comment>
<evidence type="ECO:0000256" key="1">
    <source>
        <dbReference type="ARBA" id="ARBA00008710"/>
    </source>
</evidence>
<dbReference type="PANTHER" id="PTHR39428:SF1">
    <property type="entry name" value="F420H(2)-DEPENDENT QUINONE REDUCTASE RV1261C"/>
    <property type="match status" value="1"/>
</dbReference>
<dbReference type="SUPFAM" id="SSF50475">
    <property type="entry name" value="FMN-binding split barrel"/>
    <property type="match status" value="1"/>
</dbReference>
<evidence type="ECO:0000313" key="4">
    <source>
        <dbReference type="EMBL" id="CAB4957404.1"/>
    </source>
</evidence>
<dbReference type="Pfam" id="PF04075">
    <property type="entry name" value="F420H2_quin_red"/>
    <property type="match status" value="1"/>
</dbReference>
<reference evidence="5" key="1">
    <citation type="submission" date="2020-05" db="EMBL/GenBank/DDBJ databases">
        <authorList>
            <person name="Chiriac C."/>
            <person name="Salcher M."/>
            <person name="Ghai R."/>
            <person name="Kavagutti S V."/>
        </authorList>
    </citation>
    <scope>NUCLEOTIDE SEQUENCE</scope>
</reference>
<evidence type="ECO:0000313" key="5">
    <source>
        <dbReference type="EMBL" id="CAB5035908.1"/>
    </source>
</evidence>
<dbReference type="InterPro" id="IPR004378">
    <property type="entry name" value="F420H2_quin_Rdtase"/>
</dbReference>
<protein>
    <submittedName>
        <fullName evidence="5">Unannotated protein</fullName>
    </submittedName>
</protein>
<dbReference type="AlphaFoldDB" id="A0A6J7S5S0"/>
<dbReference type="NCBIfam" id="TIGR00026">
    <property type="entry name" value="hi_GC_TIGR00026"/>
    <property type="match status" value="1"/>
</dbReference>
<evidence type="ECO:0000313" key="3">
    <source>
        <dbReference type="EMBL" id="CAB4852237.1"/>
    </source>
</evidence>
<organism evidence="5">
    <name type="scientific">freshwater metagenome</name>
    <dbReference type="NCBI Taxonomy" id="449393"/>
    <lineage>
        <taxon>unclassified sequences</taxon>
        <taxon>metagenomes</taxon>
        <taxon>ecological metagenomes</taxon>
    </lineage>
</organism>
<dbReference type="EMBL" id="CAFBIZ010000245">
    <property type="protein sequence ID" value="CAB4852237.1"/>
    <property type="molecule type" value="Genomic_DNA"/>
</dbReference>
<dbReference type="GO" id="GO:0070967">
    <property type="term" value="F:coenzyme F420 binding"/>
    <property type="evidence" value="ECO:0007669"/>
    <property type="project" value="TreeGrafter"/>
</dbReference>
<dbReference type="GO" id="GO:0005886">
    <property type="term" value="C:plasma membrane"/>
    <property type="evidence" value="ECO:0007669"/>
    <property type="project" value="TreeGrafter"/>
</dbReference>
<dbReference type="PANTHER" id="PTHR39428">
    <property type="entry name" value="F420H(2)-DEPENDENT QUINONE REDUCTASE RV1261C"/>
    <property type="match status" value="1"/>
</dbReference>
<gene>
    <name evidence="3" type="ORF">UFOPK3268_01568</name>
    <name evidence="4" type="ORF">UFOPK3752_02056</name>
    <name evidence="5" type="ORF">UFOPK4150_01565</name>
</gene>
<evidence type="ECO:0000256" key="2">
    <source>
        <dbReference type="ARBA" id="ARBA00049106"/>
    </source>
</evidence>
<accession>A0A6J7S5S0</accession>
<dbReference type="EMBL" id="CAFBND010000122">
    <property type="protein sequence ID" value="CAB4957404.1"/>
    <property type="molecule type" value="Genomic_DNA"/>
</dbReference>
<dbReference type="Gene3D" id="2.30.110.10">
    <property type="entry name" value="Electron Transport, Fmn-binding Protein, Chain A"/>
    <property type="match status" value="1"/>
</dbReference>
<comment type="catalytic activity">
    <reaction evidence="2">
        <text>oxidized coenzyme F420-(gamma-L-Glu)(n) + a quinol + H(+) = reduced coenzyme F420-(gamma-L-Glu)(n) + a quinone</text>
        <dbReference type="Rhea" id="RHEA:39663"/>
        <dbReference type="Rhea" id="RHEA-COMP:12939"/>
        <dbReference type="Rhea" id="RHEA-COMP:14378"/>
        <dbReference type="ChEBI" id="CHEBI:15378"/>
        <dbReference type="ChEBI" id="CHEBI:24646"/>
        <dbReference type="ChEBI" id="CHEBI:132124"/>
        <dbReference type="ChEBI" id="CHEBI:133980"/>
        <dbReference type="ChEBI" id="CHEBI:139511"/>
    </reaction>
</comment>
<dbReference type="InterPro" id="IPR012349">
    <property type="entry name" value="Split_barrel_FMN-bd"/>
</dbReference>
<sequence length="180" mass="20040">MSDDQSPLRAQLNRIAAHEARVHIGPLTHLMRTLGRTAGFSALYRRIGPVIDPRIARIRDGRLMASLYGFPVLILGSTGARTGQPRSSALLYIRDGDDVVLIGTNFGQPRHPAWTANLIAQPEVVVDIGPERLLCRAELLDDDAWQALFPAFVAIYPGYANYLERRGGLTPRMFRLHPYL</sequence>
<dbReference type="GO" id="GO:0016491">
    <property type="term" value="F:oxidoreductase activity"/>
    <property type="evidence" value="ECO:0007669"/>
    <property type="project" value="InterPro"/>
</dbReference>
<dbReference type="EMBL" id="CAFBPU010000033">
    <property type="protein sequence ID" value="CAB5035908.1"/>
    <property type="molecule type" value="Genomic_DNA"/>
</dbReference>
<name>A0A6J7S5S0_9ZZZZ</name>
<proteinExistence type="inferred from homology"/>